<comment type="caution">
    <text evidence="1">The sequence shown here is derived from an EMBL/GenBank/DDBJ whole genome shotgun (WGS) entry which is preliminary data.</text>
</comment>
<organism evidence="1 2">
    <name type="scientific">Streblomastix strix</name>
    <dbReference type="NCBI Taxonomy" id="222440"/>
    <lineage>
        <taxon>Eukaryota</taxon>
        <taxon>Metamonada</taxon>
        <taxon>Preaxostyla</taxon>
        <taxon>Oxymonadida</taxon>
        <taxon>Streblomastigidae</taxon>
        <taxon>Streblomastix</taxon>
    </lineage>
</organism>
<dbReference type="Proteomes" id="UP000324800">
    <property type="component" value="Unassembled WGS sequence"/>
</dbReference>
<dbReference type="EMBL" id="SNRW01001709">
    <property type="protein sequence ID" value="KAA6395346.1"/>
    <property type="molecule type" value="Genomic_DNA"/>
</dbReference>
<dbReference type="AlphaFoldDB" id="A0A5J4WL41"/>
<name>A0A5J4WL41_9EUKA</name>
<protein>
    <submittedName>
        <fullName evidence="1">Uncharacterized protein</fullName>
    </submittedName>
</protein>
<accession>A0A5J4WL41</accession>
<reference evidence="1 2" key="1">
    <citation type="submission" date="2019-03" db="EMBL/GenBank/DDBJ databases">
        <title>Single cell metagenomics reveals metabolic interactions within the superorganism composed of flagellate Streblomastix strix and complex community of Bacteroidetes bacteria on its surface.</title>
        <authorList>
            <person name="Treitli S.C."/>
            <person name="Kolisko M."/>
            <person name="Husnik F."/>
            <person name="Keeling P."/>
            <person name="Hampl V."/>
        </authorList>
    </citation>
    <scope>NUCLEOTIDE SEQUENCE [LARGE SCALE GENOMIC DNA]</scope>
    <source>
        <strain evidence="1">ST1C</strain>
    </source>
</reference>
<evidence type="ECO:0000313" key="2">
    <source>
        <dbReference type="Proteomes" id="UP000324800"/>
    </source>
</evidence>
<proteinExistence type="predicted"/>
<evidence type="ECO:0000313" key="1">
    <source>
        <dbReference type="EMBL" id="KAA6395346.1"/>
    </source>
</evidence>
<gene>
    <name evidence="1" type="ORF">EZS28_009126</name>
</gene>
<sequence length="94" mass="10142">MLLPPSETNLTQSIGMPVGLRLVSLGREFRGKFASGGGSSITRELCPTPRRGSLPRSIEMLELKELESSFLALSFPVLSQNHLTVSAVLACLDQ</sequence>